<dbReference type="EMBL" id="JAIWYP010000002">
    <property type="protein sequence ID" value="KAH3862933.1"/>
    <property type="molecule type" value="Genomic_DNA"/>
</dbReference>
<sequence length="76" mass="8468">MSQRGRLHTDPAMFHLHVWLFSGNFCRRNAFLSGLQTSLLLQGEGPPEQSMMLDGNSSLIGVFERKVIPSIPLLDA</sequence>
<keyword evidence="2" id="KW-1185">Reference proteome</keyword>
<evidence type="ECO:0000313" key="1">
    <source>
        <dbReference type="EMBL" id="KAH3862933.1"/>
    </source>
</evidence>
<name>A0A9D4RCZ3_DREPO</name>
<accession>A0A9D4RCZ3</accession>
<proteinExistence type="predicted"/>
<reference evidence="1" key="1">
    <citation type="journal article" date="2019" name="bioRxiv">
        <title>The Genome of the Zebra Mussel, Dreissena polymorpha: A Resource for Invasive Species Research.</title>
        <authorList>
            <person name="McCartney M.A."/>
            <person name="Auch B."/>
            <person name="Kono T."/>
            <person name="Mallez S."/>
            <person name="Zhang Y."/>
            <person name="Obille A."/>
            <person name="Becker A."/>
            <person name="Abrahante J.E."/>
            <person name="Garbe J."/>
            <person name="Badalamenti J.P."/>
            <person name="Herman A."/>
            <person name="Mangelson H."/>
            <person name="Liachko I."/>
            <person name="Sullivan S."/>
            <person name="Sone E.D."/>
            <person name="Koren S."/>
            <person name="Silverstein K.A.T."/>
            <person name="Beckman K.B."/>
            <person name="Gohl D.M."/>
        </authorList>
    </citation>
    <scope>NUCLEOTIDE SEQUENCE</scope>
    <source>
        <strain evidence="1">Duluth1</strain>
        <tissue evidence="1">Whole animal</tissue>
    </source>
</reference>
<dbReference type="Proteomes" id="UP000828390">
    <property type="component" value="Unassembled WGS sequence"/>
</dbReference>
<comment type="caution">
    <text evidence="1">The sequence shown here is derived from an EMBL/GenBank/DDBJ whole genome shotgun (WGS) entry which is preliminary data.</text>
</comment>
<organism evidence="1 2">
    <name type="scientific">Dreissena polymorpha</name>
    <name type="common">Zebra mussel</name>
    <name type="synonym">Mytilus polymorpha</name>
    <dbReference type="NCBI Taxonomy" id="45954"/>
    <lineage>
        <taxon>Eukaryota</taxon>
        <taxon>Metazoa</taxon>
        <taxon>Spiralia</taxon>
        <taxon>Lophotrochozoa</taxon>
        <taxon>Mollusca</taxon>
        <taxon>Bivalvia</taxon>
        <taxon>Autobranchia</taxon>
        <taxon>Heteroconchia</taxon>
        <taxon>Euheterodonta</taxon>
        <taxon>Imparidentia</taxon>
        <taxon>Neoheterodontei</taxon>
        <taxon>Myida</taxon>
        <taxon>Dreissenoidea</taxon>
        <taxon>Dreissenidae</taxon>
        <taxon>Dreissena</taxon>
    </lineage>
</organism>
<reference evidence="1" key="2">
    <citation type="submission" date="2020-11" db="EMBL/GenBank/DDBJ databases">
        <authorList>
            <person name="McCartney M.A."/>
            <person name="Auch B."/>
            <person name="Kono T."/>
            <person name="Mallez S."/>
            <person name="Becker A."/>
            <person name="Gohl D.M."/>
            <person name="Silverstein K.A.T."/>
            <person name="Koren S."/>
            <person name="Bechman K.B."/>
            <person name="Herman A."/>
            <person name="Abrahante J.E."/>
            <person name="Garbe J."/>
        </authorList>
    </citation>
    <scope>NUCLEOTIDE SEQUENCE</scope>
    <source>
        <strain evidence="1">Duluth1</strain>
        <tissue evidence="1">Whole animal</tissue>
    </source>
</reference>
<protein>
    <submittedName>
        <fullName evidence="1">Uncharacterized protein</fullName>
    </submittedName>
</protein>
<evidence type="ECO:0000313" key="2">
    <source>
        <dbReference type="Proteomes" id="UP000828390"/>
    </source>
</evidence>
<dbReference type="AlphaFoldDB" id="A0A9D4RCZ3"/>
<gene>
    <name evidence="1" type="ORF">DPMN_025908</name>
</gene>